<organism evidence="2 3">
    <name type="scientific">Bacteroides cellulosilyticus</name>
    <dbReference type="NCBI Taxonomy" id="246787"/>
    <lineage>
        <taxon>Bacteria</taxon>
        <taxon>Pseudomonadati</taxon>
        <taxon>Bacteroidota</taxon>
        <taxon>Bacteroidia</taxon>
        <taxon>Bacteroidales</taxon>
        <taxon>Bacteroidaceae</taxon>
        <taxon>Bacteroides</taxon>
    </lineage>
</organism>
<dbReference type="Proteomes" id="UP000448877">
    <property type="component" value="Unassembled WGS sequence"/>
</dbReference>
<evidence type="ECO:0000256" key="1">
    <source>
        <dbReference type="SAM" id="MobiDB-lite"/>
    </source>
</evidence>
<dbReference type="InterPro" id="IPR000836">
    <property type="entry name" value="PRTase_dom"/>
</dbReference>
<dbReference type="InterPro" id="IPR029057">
    <property type="entry name" value="PRTase-like"/>
</dbReference>
<reference evidence="2 3" key="1">
    <citation type="journal article" date="2019" name="Nat. Med.">
        <title>A library of human gut bacterial isolates paired with longitudinal multiomics data enables mechanistic microbiome research.</title>
        <authorList>
            <person name="Poyet M."/>
            <person name="Groussin M."/>
            <person name="Gibbons S.M."/>
            <person name="Avila-Pacheco J."/>
            <person name="Jiang X."/>
            <person name="Kearney S.M."/>
            <person name="Perrotta A.R."/>
            <person name="Berdy B."/>
            <person name="Zhao S."/>
            <person name="Lieberman T.D."/>
            <person name="Swanson P.K."/>
            <person name="Smith M."/>
            <person name="Roesemann S."/>
            <person name="Alexander J.E."/>
            <person name="Rich S.A."/>
            <person name="Livny J."/>
            <person name="Vlamakis H."/>
            <person name="Clish C."/>
            <person name="Bullock K."/>
            <person name="Deik A."/>
            <person name="Scott J."/>
            <person name="Pierce K.A."/>
            <person name="Xavier R.J."/>
            <person name="Alm E.J."/>
        </authorList>
    </citation>
    <scope>NUCLEOTIDE SEQUENCE [LARGE SCALE GENOMIC DNA]</scope>
    <source>
        <strain evidence="2 3">BIOML-A6</strain>
    </source>
</reference>
<dbReference type="EMBL" id="VVYV01000088">
    <property type="protein sequence ID" value="KAA5411952.1"/>
    <property type="molecule type" value="Genomic_DNA"/>
</dbReference>
<feature type="region of interest" description="Disordered" evidence="1">
    <location>
        <begin position="15"/>
        <end position="34"/>
    </location>
</feature>
<proteinExistence type="predicted"/>
<accession>A0A642PQ69</accession>
<evidence type="ECO:0000313" key="3">
    <source>
        <dbReference type="Proteomes" id="UP000448877"/>
    </source>
</evidence>
<evidence type="ECO:0000313" key="2">
    <source>
        <dbReference type="EMBL" id="KAA5411952.1"/>
    </source>
</evidence>
<gene>
    <name evidence="2" type="ORF">F2Y81_27485</name>
</gene>
<dbReference type="AlphaFoldDB" id="A0A642PQ69"/>
<sequence>MPSFALLQQFRPTGRKYPDGLAESRQTEGSKTNETMAAINENQRKQLAKKMYHFVKYFPVRIRNVGEDAIENRKLVWGFKDADREITLKVARMTASYLLNEFGDKVKNIVFVCIPASTCEQNENRYRFFCEQVCRLTGVMNGFSHIRLLADRPSVHENRKKKTHADFSDQSVKFDEDFFNEKDVLIYDDVVTTGTSYAELADRLEFFGANVLGGLFLSKTFYRYN</sequence>
<dbReference type="CDD" id="cd06223">
    <property type="entry name" value="PRTases_typeI"/>
    <property type="match status" value="1"/>
</dbReference>
<name>A0A642PQ69_9BACE</name>
<protein>
    <submittedName>
        <fullName evidence="2">Ribonucleotide-diphosphate reductase subunit alpha</fullName>
    </submittedName>
</protein>
<comment type="caution">
    <text evidence="2">The sequence shown here is derived from an EMBL/GenBank/DDBJ whole genome shotgun (WGS) entry which is preliminary data.</text>
</comment>
<dbReference type="Gene3D" id="3.40.50.2020">
    <property type="match status" value="1"/>
</dbReference>
<dbReference type="SUPFAM" id="SSF53271">
    <property type="entry name" value="PRTase-like"/>
    <property type="match status" value="1"/>
</dbReference>